<dbReference type="AlphaFoldDB" id="A0AAD7AGJ1"/>
<dbReference type="Gene3D" id="1.10.443.10">
    <property type="entry name" value="Intergrase catalytic core"/>
    <property type="match status" value="1"/>
</dbReference>
<evidence type="ECO:0000313" key="2">
    <source>
        <dbReference type="EMBL" id="KAJ7358069.1"/>
    </source>
</evidence>
<dbReference type="InterPro" id="IPR052925">
    <property type="entry name" value="Phage_Integrase-like_Recomb"/>
</dbReference>
<gene>
    <name evidence="2" type="ORF">DFH08DRAFT_911668</name>
</gene>
<organism evidence="2 3">
    <name type="scientific">Mycena albidolilacea</name>
    <dbReference type="NCBI Taxonomy" id="1033008"/>
    <lineage>
        <taxon>Eukaryota</taxon>
        <taxon>Fungi</taxon>
        <taxon>Dikarya</taxon>
        <taxon>Basidiomycota</taxon>
        <taxon>Agaricomycotina</taxon>
        <taxon>Agaricomycetes</taxon>
        <taxon>Agaricomycetidae</taxon>
        <taxon>Agaricales</taxon>
        <taxon>Marasmiineae</taxon>
        <taxon>Mycenaceae</taxon>
        <taxon>Mycena</taxon>
    </lineage>
</organism>
<name>A0AAD7AGJ1_9AGAR</name>
<evidence type="ECO:0000313" key="3">
    <source>
        <dbReference type="Proteomes" id="UP001218218"/>
    </source>
</evidence>
<proteinExistence type="predicted"/>
<dbReference type="GO" id="GO:0015074">
    <property type="term" value="P:DNA integration"/>
    <property type="evidence" value="ECO:0007669"/>
    <property type="project" value="InterPro"/>
</dbReference>
<dbReference type="GO" id="GO:0003677">
    <property type="term" value="F:DNA binding"/>
    <property type="evidence" value="ECO:0007669"/>
    <property type="project" value="InterPro"/>
</dbReference>
<sequence length="258" mass="29055">MSFFVTYMCHFIKPDSVKSYLSGICNQLEDVFPNVRKVRTSALVRRTLKGSKHLFGKGVKRKRPLSTSDLRTVVRPSHDDMLFLGMMFTGFDGLMRLGELAWPDTIALRNWRKVILHNTVKLTQSSVGFFLPGHKADIFFEGNQIVIVARADPELNTVTKVEQYLESRDALFPHHPALFVREDGSIPTHSWFLGRLRKYFDKDIAGHSLRAGGTTSLAEAGIYMRKNPTLLQSMLFAGRSAHNSPRHIGALAFPTAPP</sequence>
<comment type="caution">
    <text evidence="2">The sequence shown here is derived from an EMBL/GenBank/DDBJ whole genome shotgun (WGS) entry which is preliminary data.</text>
</comment>
<dbReference type="GO" id="GO:0006310">
    <property type="term" value="P:DNA recombination"/>
    <property type="evidence" value="ECO:0007669"/>
    <property type="project" value="UniProtKB-KW"/>
</dbReference>
<keyword evidence="3" id="KW-1185">Reference proteome</keyword>
<dbReference type="Proteomes" id="UP001218218">
    <property type="component" value="Unassembled WGS sequence"/>
</dbReference>
<reference evidence="2" key="1">
    <citation type="submission" date="2023-03" db="EMBL/GenBank/DDBJ databases">
        <title>Massive genome expansion in bonnet fungi (Mycena s.s.) driven by repeated elements and novel gene families across ecological guilds.</title>
        <authorList>
            <consortium name="Lawrence Berkeley National Laboratory"/>
            <person name="Harder C.B."/>
            <person name="Miyauchi S."/>
            <person name="Viragh M."/>
            <person name="Kuo A."/>
            <person name="Thoen E."/>
            <person name="Andreopoulos B."/>
            <person name="Lu D."/>
            <person name="Skrede I."/>
            <person name="Drula E."/>
            <person name="Henrissat B."/>
            <person name="Morin E."/>
            <person name="Kohler A."/>
            <person name="Barry K."/>
            <person name="LaButti K."/>
            <person name="Morin E."/>
            <person name="Salamov A."/>
            <person name="Lipzen A."/>
            <person name="Mereny Z."/>
            <person name="Hegedus B."/>
            <person name="Baldrian P."/>
            <person name="Stursova M."/>
            <person name="Weitz H."/>
            <person name="Taylor A."/>
            <person name="Grigoriev I.V."/>
            <person name="Nagy L.G."/>
            <person name="Martin F."/>
            <person name="Kauserud H."/>
        </authorList>
    </citation>
    <scope>NUCLEOTIDE SEQUENCE</scope>
    <source>
        <strain evidence="2">CBHHK002</strain>
    </source>
</reference>
<dbReference type="PANTHER" id="PTHR34605:SF3">
    <property type="entry name" value="P CELL-TYPE AGGLUTINATION PROTEIN MAP4-LIKE-RELATED"/>
    <property type="match status" value="1"/>
</dbReference>
<accession>A0AAD7AGJ1</accession>
<dbReference type="InterPro" id="IPR013762">
    <property type="entry name" value="Integrase-like_cat_sf"/>
</dbReference>
<evidence type="ECO:0008006" key="4">
    <source>
        <dbReference type="Google" id="ProtNLM"/>
    </source>
</evidence>
<evidence type="ECO:0000256" key="1">
    <source>
        <dbReference type="ARBA" id="ARBA00023172"/>
    </source>
</evidence>
<dbReference type="PANTHER" id="PTHR34605">
    <property type="entry name" value="PHAGE_INTEGRASE DOMAIN-CONTAINING PROTEIN"/>
    <property type="match status" value="1"/>
</dbReference>
<keyword evidence="1" id="KW-0233">DNA recombination</keyword>
<dbReference type="InterPro" id="IPR011010">
    <property type="entry name" value="DNA_brk_join_enz"/>
</dbReference>
<protein>
    <recommendedName>
        <fullName evidence="4">Tyr recombinase domain-containing protein</fullName>
    </recommendedName>
</protein>
<dbReference type="EMBL" id="JARIHO010000007">
    <property type="protein sequence ID" value="KAJ7358069.1"/>
    <property type="molecule type" value="Genomic_DNA"/>
</dbReference>
<dbReference type="SUPFAM" id="SSF56349">
    <property type="entry name" value="DNA breaking-rejoining enzymes"/>
    <property type="match status" value="1"/>
</dbReference>